<dbReference type="EMBL" id="CP063458">
    <property type="protein sequence ID" value="QOV89115.1"/>
    <property type="molecule type" value="Genomic_DNA"/>
</dbReference>
<dbReference type="Proteomes" id="UP000593765">
    <property type="component" value="Chromosome"/>
</dbReference>
<feature type="compositionally biased region" description="Low complexity" evidence="1">
    <location>
        <begin position="33"/>
        <end position="59"/>
    </location>
</feature>
<feature type="chain" id="PRO_5034040749" description="SCP domain-containing protein" evidence="2">
    <location>
        <begin position="33"/>
        <end position="420"/>
    </location>
</feature>
<dbReference type="SUPFAM" id="SSF82185">
    <property type="entry name" value="Histone H3 K4-specific methyltransferase SET7/9 N-terminal domain"/>
    <property type="match status" value="1"/>
</dbReference>
<dbReference type="KEGG" id="hbs:IPV69_23315"/>
<evidence type="ECO:0000313" key="4">
    <source>
        <dbReference type="Proteomes" id="UP000593765"/>
    </source>
</evidence>
<keyword evidence="2" id="KW-0732">Signal</keyword>
<name>A0A7M2WUB2_9BACT</name>
<evidence type="ECO:0000313" key="3">
    <source>
        <dbReference type="EMBL" id="QOV89115.1"/>
    </source>
</evidence>
<dbReference type="Gene3D" id="2.20.110.10">
    <property type="entry name" value="Histone H3 K4-specific methyltransferase SET7/9 N-terminal domain"/>
    <property type="match status" value="1"/>
</dbReference>
<gene>
    <name evidence="3" type="ORF">IPV69_23315</name>
</gene>
<organism evidence="3 4">
    <name type="scientific">Humisphaera borealis</name>
    <dbReference type="NCBI Taxonomy" id="2807512"/>
    <lineage>
        <taxon>Bacteria</taxon>
        <taxon>Pseudomonadati</taxon>
        <taxon>Planctomycetota</taxon>
        <taxon>Phycisphaerae</taxon>
        <taxon>Tepidisphaerales</taxon>
        <taxon>Tepidisphaeraceae</taxon>
        <taxon>Humisphaera</taxon>
    </lineage>
</organism>
<evidence type="ECO:0000256" key="1">
    <source>
        <dbReference type="SAM" id="MobiDB-lite"/>
    </source>
</evidence>
<proteinExistence type="predicted"/>
<feature type="signal peptide" evidence="2">
    <location>
        <begin position="1"/>
        <end position="32"/>
    </location>
</feature>
<dbReference type="AlphaFoldDB" id="A0A7M2WUB2"/>
<evidence type="ECO:0008006" key="5">
    <source>
        <dbReference type="Google" id="ProtNLM"/>
    </source>
</evidence>
<feature type="region of interest" description="Disordered" evidence="1">
    <location>
        <begin position="33"/>
        <end position="69"/>
    </location>
</feature>
<accession>A0A7M2WUB2</accession>
<dbReference type="RefSeq" id="WP_206292135.1">
    <property type="nucleotide sequence ID" value="NZ_CP063458.1"/>
</dbReference>
<evidence type="ECO:0000256" key="2">
    <source>
        <dbReference type="SAM" id="SignalP"/>
    </source>
</evidence>
<sequence length="420" mass="46052">MPRSNRPALVVAAVSAFALLAAASAVTNPLRAAETTPRPAAPAPGATAQATRPAAPAANPREESGKHPDGTLAFRVRLNAAGQRHGDFTAYFPGGKKVQEKSRYDAGKLHGLRATFDETGKPLTDETWYEGRLVFPKSTKLIEATRAQILKDTADYLKAHPPALPKGGPSLQSYGEALVRLRTYRYLCDIAWDVGYDDNYIDLCQHGAELMAMLNELTHTPKKTDGVSDEFYAKAKQGCGSSNIFTSSNIVASVDAYMDDSDRSNIDRLGHRRWILNPRMANTGFGAGPGKFSAMYSFDSKRENTPDYDYVAFPPRGYFPANMFRASQAWHISVNPKHHTVSTGAKMTIYAVDQKLKRSAEPLELNYQNVNLDPFGISNAIIARPKTLPLRPGAMFEVVVSGLTPRGDQPKEISYFVAFY</sequence>
<feature type="compositionally biased region" description="Basic and acidic residues" evidence="1">
    <location>
        <begin position="60"/>
        <end position="69"/>
    </location>
</feature>
<keyword evidence="4" id="KW-1185">Reference proteome</keyword>
<reference evidence="3 4" key="1">
    <citation type="submission" date="2020-10" db="EMBL/GenBank/DDBJ databases">
        <title>Wide distribution of Phycisphaera-like planctomycetes from WD2101 soil group in peatlands and genome analysis of the first cultivated representative.</title>
        <authorList>
            <person name="Dedysh S.N."/>
            <person name="Beletsky A.V."/>
            <person name="Ivanova A."/>
            <person name="Kulichevskaya I.S."/>
            <person name="Suzina N.E."/>
            <person name="Philippov D.A."/>
            <person name="Rakitin A.L."/>
            <person name="Mardanov A.V."/>
            <person name="Ravin N.V."/>
        </authorList>
    </citation>
    <scope>NUCLEOTIDE SEQUENCE [LARGE SCALE GENOMIC DNA]</scope>
    <source>
        <strain evidence="3 4">M1803</strain>
    </source>
</reference>
<protein>
    <recommendedName>
        <fullName evidence="5">SCP domain-containing protein</fullName>
    </recommendedName>
</protein>